<comment type="similarity">
    <text evidence="1">Belongs to the peptidase C40 family.</text>
</comment>
<evidence type="ECO:0000259" key="6">
    <source>
        <dbReference type="PROSITE" id="PS51935"/>
    </source>
</evidence>
<evidence type="ECO:0000256" key="5">
    <source>
        <dbReference type="ARBA" id="ARBA00022807"/>
    </source>
</evidence>
<proteinExistence type="inferred from homology"/>
<dbReference type="PANTHER" id="PTHR47360">
    <property type="entry name" value="MUREIN DD-ENDOPEPTIDASE MEPS/MUREIN LD-CARBOXYPEPTIDASE"/>
    <property type="match status" value="1"/>
</dbReference>
<evidence type="ECO:0000256" key="1">
    <source>
        <dbReference type="ARBA" id="ARBA00007074"/>
    </source>
</evidence>
<dbReference type="STRING" id="683125.SAMN05660206_11037"/>
<evidence type="ECO:0000313" key="8">
    <source>
        <dbReference type="Proteomes" id="UP000198785"/>
    </source>
</evidence>
<organism evidence="7 8">
    <name type="scientific">Sphingobacterium wenxiniae</name>
    <dbReference type="NCBI Taxonomy" id="683125"/>
    <lineage>
        <taxon>Bacteria</taxon>
        <taxon>Pseudomonadati</taxon>
        <taxon>Bacteroidota</taxon>
        <taxon>Sphingobacteriia</taxon>
        <taxon>Sphingobacteriales</taxon>
        <taxon>Sphingobacteriaceae</taxon>
        <taxon>Sphingobacterium</taxon>
    </lineage>
</organism>
<dbReference type="EMBL" id="FOZZ01000010">
    <property type="protein sequence ID" value="SFT04985.1"/>
    <property type="molecule type" value="Genomic_DNA"/>
</dbReference>
<dbReference type="SUPFAM" id="SSF54001">
    <property type="entry name" value="Cysteine proteinases"/>
    <property type="match status" value="1"/>
</dbReference>
<dbReference type="PROSITE" id="PS51257">
    <property type="entry name" value="PROKAR_LIPOPROTEIN"/>
    <property type="match status" value="1"/>
</dbReference>
<feature type="domain" description="NlpC/P60" evidence="6">
    <location>
        <begin position="77"/>
        <end position="200"/>
    </location>
</feature>
<dbReference type="OrthoDB" id="9807055at2"/>
<keyword evidence="8" id="KW-1185">Reference proteome</keyword>
<reference evidence="7 8" key="1">
    <citation type="submission" date="2016-10" db="EMBL/GenBank/DDBJ databases">
        <authorList>
            <person name="de Groot N.N."/>
        </authorList>
    </citation>
    <scope>NUCLEOTIDE SEQUENCE [LARGE SCALE GENOMIC DNA]</scope>
    <source>
        <strain evidence="7 8">DSM 22789</strain>
    </source>
</reference>
<protein>
    <submittedName>
        <fullName evidence="7">Lipoprotein Spr</fullName>
    </submittedName>
</protein>
<dbReference type="InterPro" id="IPR000064">
    <property type="entry name" value="NLP_P60_dom"/>
</dbReference>
<evidence type="ECO:0000256" key="2">
    <source>
        <dbReference type="ARBA" id="ARBA00022670"/>
    </source>
</evidence>
<dbReference type="PROSITE" id="PS51935">
    <property type="entry name" value="NLPC_P60"/>
    <property type="match status" value="1"/>
</dbReference>
<dbReference type="PANTHER" id="PTHR47360:SF1">
    <property type="entry name" value="ENDOPEPTIDASE NLPC-RELATED"/>
    <property type="match status" value="1"/>
</dbReference>
<dbReference type="Proteomes" id="UP000198785">
    <property type="component" value="Unassembled WGS sequence"/>
</dbReference>
<dbReference type="Pfam" id="PF00877">
    <property type="entry name" value="NLPC_P60"/>
    <property type="match status" value="1"/>
</dbReference>
<keyword evidence="3" id="KW-0732">Signal</keyword>
<evidence type="ECO:0000256" key="4">
    <source>
        <dbReference type="ARBA" id="ARBA00022801"/>
    </source>
</evidence>
<dbReference type="InterPro" id="IPR052062">
    <property type="entry name" value="Murein_DD/LD_carboxypeptidase"/>
</dbReference>
<evidence type="ECO:0000313" key="7">
    <source>
        <dbReference type="EMBL" id="SFT04985.1"/>
    </source>
</evidence>
<gene>
    <name evidence="7" type="ORF">SAMN05660206_11037</name>
</gene>
<dbReference type="GO" id="GO:0006508">
    <property type="term" value="P:proteolysis"/>
    <property type="evidence" value="ECO:0007669"/>
    <property type="project" value="UniProtKB-KW"/>
</dbReference>
<sequence>MVLMVRRFTGTWLCIVLIMVLLSSCGAKRKVAHRNYPAKGSSSRGAVLTDASDSRNKALSGSKMENYANLLGVPVKELRNAPLYSFIDDWMGSPHRLGGMSKSGVDCSGFVGLLYNRVYGKDLPRTSRDMGDNVKRKYENGLQEGDLVFFSFGGKNIDHVGVYLHNNKFVHVSTSKGVIISDIRDNWYYKYFVRCGTPKI</sequence>
<keyword evidence="2" id="KW-0645">Protease</keyword>
<dbReference type="InterPro" id="IPR038765">
    <property type="entry name" value="Papain-like_cys_pep_sf"/>
</dbReference>
<dbReference type="Gene3D" id="3.90.1720.10">
    <property type="entry name" value="endopeptidase domain like (from Nostoc punctiforme)"/>
    <property type="match status" value="1"/>
</dbReference>
<evidence type="ECO:0000256" key="3">
    <source>
        <dbReference type="ARBA" id="ARBA00022729"/>
    </source>
</evidence>
<dbReference type="AlphaFoldDB" id="A0A1I6UU74"/>
<accession>A0A1I6UU74</accession>
<keyword evidence="5" id="KW-0788">Thiol protease</keyword>
<name>A0A1I6UU74_9SPHI</name>
<dbReference type="GO" id="GO:0008234">
    <property type="term" value="F:cysteine-type peptidase activity"/>
    <property type="evidence" value="ECO:0007669"/>
    <property type="project" value="UniProtKB-KW"/>
</dbReference>
<keyword evidence="4" id="KW-0378">Hydrolase</keyword>
<keyword evidence="7" id="KW-0449">Lipoprotein</keyword>